<organism evidence="3 4">
    <name type="scientific">Thauera aminoaromatica</name>
    <dbReference type="NCBI Taxonomy" id="164330"/>
    <lineage>
        <taxon>Bacteria</taxon>
        <taxon>Pseudomonadati</taxon>
        <taxon>Pseudomonadota</taxon>
        <taxon>Betaproteobacteria</taxon>
        <taxon>Rhodocyclales</taxon>
        <taxon>Zoogloeaceae</taxon>
        <taxon>Thauera</taxon>
    </lineage>
</organism>
<feature type="transmembrane region" description="Helical" evidence="1">
    <location>
        <begin position="12"/>
        <end position="32"/>
    </location>
</feature>
<evidence type="ECO:0000313" key="3">
    <source>
        <dbReference type="EMBL" id="TXH91602.1"/>
    </source>
</evidence>
<feature type="domain" description="EamA" evidence="2">
    <location>
        <begin position="160"/>
        <end position="294"/>
    </location>
</feature>
<dbReference type="Pfam" id="PF00892">
    <property type="entry name" value="EamA"/>
    <property type="match status" value="2"/>
</dbReference>
<evidence type="ECO:0000313" key="4">
    <source>
        <dbReference type="Proteomes" id="UP000321192"/>
    </source>
</evidence>
<keyword evidence="1" id="KW-0472">Membrane</keyword>
<dbReference type="EMBL" id="SSFD01000032">
    <property type="protein sequence ID" value="TXH91602.1"/>
    <property type="molecule type" value="Genomic_DNA"/>
</dbReference>
<gene>
    <name evidence="3" type="ORF">E6Q80_02305</name>
</gene>
<dbReference type="PANTHER" id="PTHR22911:SF76">
    <property type="entry name" value="EAMA DOMAIN-CONTAINING PROTEIN"/>
    <property type="match status" value="1"/>
</dbReference>
<dbReference type="AlphaFoldDB" id="A0A5C7T7A4"/>
<feature type="transmembrane region" description="Helical" evidence="1">
    <location>
        <begin position="160"/>
        <end position="179"/>
    </location>
</feature>
<accession>A0A5C7T7A4</accession>
<dbReference type="GO" id="GO:0016020">
    <property type="term" value="C:membrane"/>
    <property type="evidence" value="ECO:0007669"/>
    <property type="project" value="InterPro"/>
</dbReference>
<dbReference type="InterPro" id="IPR037185">
    <property type="entry name" value="EmrE-like"/>
</dbReference>
<keyword evidence="1" id="KW-1133">Transmembrane helix</keyword>
<feature type="transmembrane region" description="Helical" evidence="1">
    <location>
        <begin position="248"/>
        <end position="271"/>
    </location>
</feature>
<feature type="transmembrane region" description="Helical" evidence="1">
    <location>
        <begin position="75"/>
        <end position="95"/>
    </location>
</feature>
<name>A0A5C7T7A4_THASP</name>
<feature type="transmembrane region" description="Helical" evidence="1">
    <location>
        <begin position="44"/>
        <end position="63"/>
    </location>
</feature>
<feature type="transmembrane region" description="Helical" evidence="1">
    <location>
        <begin position="222"/>
        <end position="241"/>
    </location>
</feature>
<dbReference type="RefSeq" id="WP_004321577.1">
    <property type="nucleotide sequence ID" value="NZ_JAKLLK010000045.1"/>
</dbReference>
<feature type="domain" description="EamA" evidence="2">
    <location>
        <begin position="16"/>
        <end position="146"/>
    </location>
</feature>
<feature type="transmembrane region" description="Helical" evidence="1">
    <location>
        <begin position="277"/>
        <end position="295"/>
    </location>
</feature>
<feature type="transmembrane region" description="Helical" evidence="1">
    <location>
        <begin position="191"/>
        <end position="210"/>
    </location>
</feature>
<feature type="transmembrane region" description="Helical" evidence="1">
    <location>
        <begin position="130"/>
        <end position="148"/>
    </location>
</feature>
<keyword evidence="1" id="KW-0812">Transmembrane</keyword>
<reference evidence="3 4" key="1">
    <citation type="submission" date="2018-09" db="EMBL/GenBank/DDBJ databases">
        <title>Metagenome Assembled Genomes from an Advanced Water Purification Facility.</title>
        <authorList>
            <person name="Stamps B.W."/>
            <person name="Spear J.R."/>
        </authorList>
    </citation>
    <scope>NUCLEOTIDE SEQUENCE [LARGE SCALE GENOMIC DNA]</scope>
    <source>
        <strain evidence="3">Bin_27_1</strain>
    </source>
</reference>
<protein>
    <submittedName>
        <fullName evidence="3">DMT family transporter</fullName>
    </submittedName>
</protein>
<dbReference type="PANTHER" id="PTHR22911">
    <property type="entry name" value="ACYL-MALONYL CONDENSING ENZYME-RELATED"/>
    <property type="match status" value="1"/>
</dbReference>
<comment type="caution">
    <text evidence="3">The sequence shown here is derived from an EMBL/GenBank/DDBJ whole genome shotgun (WGS) entry which is preliminary data.</text>
</comment>
<evidence type="ECO:0000259" key="2">
    <source>
        <dbReference type="Pfam" id="PF00892"/>
    </source>
</evidence>
<dbReference type="Proteomes" id="UP000321192">
    <property type="component" value="Unassembled WGS sequence"/>
</dbReference>
<proteinExistence type="predicted"/>
<evidence type="ECO:0000256" key="1">
    <source>
        <dbReference type="SAM" id="Phobius"/>
    </source>
</evidence>
<feature type="transmembrane region" description="Helical" evidence="1">
    <location>
        <begin position="101"/>
        <end position="123"/>
    </location>
</feature>
<sequence>MSHTPQPARWLPFVVLGIGLAAISFGAIFARLAQAEGVSSLAVATWRLGFAALIITPVAFLQSRHELARLTRRQIGMALAAGFFLALHFATWISSLEYTSVASSTALVTTNPLWIGLASFLIFRETPTKMMIGGIALSFAGSLFIFWSDSQTAGAGSNPMFGNLLALVGSWCFSAYLLIGRRLRAGLGLPAYIWLAYGAAALFLFAASGAGGVELFSLSNTAWLVLLAMALGPQLLGHTAYNWSLRYVSATFVAVVTLGEPVGSALMAFLVFGEGFAPLQFVGFSLLLVGIYLAAKGERAEKGAGSD</sequence>
<dbReference type="SUPFAM" id="SSF103481">
    <property type="entry name" value="Multidrug resistance efflux transporter EmrE"/>
    <property type="match status" value="2"/>
</dbReference>
<dbReference type="InterPro" id="IPR000620">
    <property type="entry name" value="EamA_dom"/>
</dbReference>